<dbReference type="EMBL" id="BGZK01000332">
    <property type="protein sequence ID" value="GBP37332.1"/>
    <property type="molecule type" value="Genomic_DNA"/>
</dbReference>
<reference evidence="1 2" key="1">
    <citation type="journal article" date="2019" name="Commun. Biol.">
        <title>The bagworm genome reveals a unique fibroin gene that provides high tensile strength.</title>
        <authorList>
            <person name="Kono N."/>
            <person name="Nakamura H."/>
            <person name="Ohtoshi R."/>
            <person name="Tomita M."/>
            <person name="Numata K."/>
            <person name="Arakawa K."/>
        </authorList>
    </citation>
    <scope>NUCLEOTIDE SEQUENCE [LARGE SCALE GENOMIC DNA]</scope>
</reference>
<accession>A0A4C1VG78</accession>
<dbReference type="AlphaFoldDB" id="A0A4C1VG78"/>
<organism evidence="1 2">
    <name type="scientific">Eumeta variegata</name>
    <name type="common">Bagworm moth</name>
    <name type="synonym">Eumeta japonica</name>
    <dbReference type="NCBI Taxonomy" id="151549"/>
    <lineage>
        <taxon>Eukaryota</taxon>
        <taxon>Metazoa</taxon>
        <taxon>Ecdysozoa</taxon>
        <taxon>Arthropoda</taxon>
        <taxon>Hexapoda</taxon>
        <taxon>Insecta</taxon>
        <taxon>Pterygota</taxon>
        <taxon>Neoptera</taxon>
        <taxon>Endopterygota</taxon>
        <taxon>Lepidoptera</taxon>
        <taxon>Glossata</taxon>
        <taxon>Ditrysia</taxon>
        <taxon>Tineoidea</taxon>
        <taxon>Psychidae</taxon>
        <taxon>Oiketicinae</taxon>
        <taxon>Eumeta</taxon>
    </lineage>
</organism>
<protein>
    <submittedName>
        <fullName evidence="1">Uncharacterized protein</fullName>
    </submittedName>
</protein>
<evidence type="ECO:0000313" key="2">
    <source>
        <dbReference type="Proteomes" id="UP000299102"/>
    </source>
</evidence>
<proteinExistence type="predicted"/>
<keyword evidence="2" id="KW-1185">Reference proteome</keyword>
<gene>
    <name evidence="1" type="ORF">EVAR_22792_1</name>
</gene>
<dbReference type="Proteomes" id="UP000299102">
    <property type="component" value="Unassembled WGS sequence"/>
</dbReference>
<comment type="caution">
    <text evidence="1">The sequence shown here is derived from an EMBL/GenBank/DDBJ whole genome shotgun (WGS) entry which is preliminary data.</text>
</comment>
<evidence type="ECO:0000313" key="1">
    <source>
        <dbReference type="EMBL" id="GBP37332.1"/>
    </source>
</evidence>
<name>A0A4C1VG78_EUMVA</name>
<sequence>MQEQSDGAVSAVGRALFLHVGKRQKTQTGFVPAVRRSTSPDGTRRLTDAPDVRRCLSVYRDRRRISLYNRRRCKNSDVRERYGLKVKRSLKWLDWQKDAVRAALKGGRRTGDATARTERKETSRRIGRVRSRLVKVLQSSYTGFGARFGINEAYTDWFDVRRACKMQTMVTKEKNFVKKKGMKGNLNKMKAVVFVRSQNMIECNVKEVDSSIEKGQILKIHICLMGLHETIDRTESDVNISNKEQSGRDTIDPRHAVDSGRDAAVIAAGGDLRP</sequence>